<dbReference type="PRINTS" id="PR00344">
    <property type="entry name" value="BCTRLSENSOR"/>
</dbReference>
<feature type="domain" description="Histidine kinase" evidence="11">
    <location>
        <begin position="60"/>
        <end position="279"/>
    </location>
</feature>
<evidence type="ECO:0000256" key="3">
    <source>
        <dbReference type="ARBA" id="ARBA00022553"/>
    </source>
</evidence>
<dbReference type="Pfam" id="PF02518">
    <property type="entry name" value="HATPase_c"/>
    <property type="match status" value="1"/>
</dbReference>
<dbReference type="InterPro" id="IPR005467">
    <property type="entry name" value="His_kinase_dom"/>
</dbReference>
<keyword evidence="10" id="KW-1133">Transmembrane helix</keyword>
<dbReference type="FunFam" id="3.30.565.10:FF:000037">
    <property type="entry name" value="Hybrid sensor histidine kinase/response regulator"/>
    <property type="match status" value="1"/>
</dbReference>
<sequence length="279" mass="31536">MDTVYLLIIIFEALALVLLVVFFLFKSHKLSEVLKELQQHREQEKKQVELQHQRDDYLAMLVHELRAPLAVIKGAADLIIKEAPSLSKEQIETLLGQIKKSSSSLLQIVNDILDVSKIESGKFSIKKVPGDINLLLKEICDYYLSWANEKQIKINLELEENIPQINFDSERVKQVLNNLLSNALKFTDEYGNITVKTHLNTKVVQVYVCDTGIGIPDDMKHKLFNKFVQVGAKEQVKEKGTGLGLFIAKGIVEAHGGNIWIEDNDPQGTKFVFTIPLAN</sequence>
<proteinExistence type="predicted"/>
<reference evidence="12 13" key="1">
    <citation type="journal article" date="2020" name="Biotechnol. Biofuels">
        <title>New insights from the biogas microbiome by comprehensive genome-resolved metagenomics of nearly 1600 species originating from multiple anaerobic digesters.</title>
        <authorList>
            <person name="Campanaro S."/>
            <person name="Treu L."/>
            <person name="Rodriguez-R L.M."/>
            <person name="Kovalovszki A."/>
            <person name="Ziels R.M."/>
            <person name="Maus I."/>
            <person name="Zhu X."/>
            <person name="Kougias P.G."/>
            <person name="Basile A."/>
            <person name="Luo G."/>
            <person name="Schluter A."/>
            <person name="Konstantinidis K.T."/>
            <person name="Angelidaki I."/>
        </authorList>
    </citation>
    <scope>NUCLEOTIDE SEQUENCE [LARGE SCALE GENOMIC DNA]</scope>
    <source>
        <strain evidence="12">AS27yjCOA_165</strain>
    </source>
</reference>
<dbReference type="Gene3D" id="1.10.287.130">
    <property type="match status" value="1"/>
</dbReference>
<dbReference type="PANTHER" id="PTHR43711:SF26">
    <property type="entry name" value="SENSOR HISTIDINE KINASE RCSC"/>
    <property type="match status" value="1"/>
</dbReference>
<dbReference type="PROSITE" id="PS50109">
    <property type="entry name" value="HIS_KIN"/>
    <property type="match status" value="1"/>
</dbReference>
<keyword evidence="3" id="KW-0597">Phosphoprotein</keyword>
<dbReference type="EMBL" id="JAAZNL010000004">
    <property type="protein sequence ID" value="NMB69670.1"/>
    <property type="molecule type" value="Genomic_DNA"/>
</dbReference>
<keyword evidence="10" id="KW-0472">Membrane</keyword>
<dbReference type="EC" id="2.7.13.3" evidence="2"/>
<evidence type="ECO:0000256" key="2">
    <source>
        <dbReference type="ARBA" id="ARBA00012438"/>
    </source>
</evidence>
<keyword evidence="4" id="KW-0808">Transferase</keyword>
<dbReference type="Pfam" id="PF00512">
    <property type="entry name" value="HisKA"/>
    <property type="match status" value="1"/>
</dbReference>
<evidence type="ECO:0000256" key="1">
    <source>
        <dbReference type="ARBA" id="ARBA00000085"/>
    </source>
</evidence>
<dbReference type="Gene3D" id="3.30.565.10">
    <property type="entry name" value="Histidine kinase-like ATPase, C-terminal domain"/>
    <property type="match status" value="1"/>
</dbReference>
<evidence type="ECO:0000256" key="8">
    <source>
        <dbReference type="ARBA" id="ARBA00023012"/>
    </source>
</evidence>
<feature type="coiled-coil region" evidence="9">
    <location>
        <begin position="27"/>
        <end position="54"/>
    </location>
</feature>
<evidence type="ECO:0000256" key="10">
    <source>
        <dbReference type="SAM" id="Phobius"/>
    </source>
</evidence>
<dbReference type="InterPro" id="IPR004358">
    <property type="entry name" value="Sig_transdc_His_kin-like_C"/>
</dbReference>
<accession>A0A7X9DK60</accession>
<dbReference type="CDD" id="cd00082">
    <property type="entry name" value="HisKA"/>
    <property type="match status" value="1"/>
</dbReference>
<comment type="caution">
    <text evidence="12">The sequence shown here is derived from an EMBL/GenBank/DDBJ whole genome shotgun (WGS) entry which is preliminary data.</text>
</comment>
<dbReference type="GO" id="GO:0005524">
    <property type="term" value="F:ATP binding"/>
    <property type="evidence" value="ECO:0007669"/>
    <property type="project" value="UniProtKB-KW"/>
</dbReference>
<dbReference type="InterPro" id="IPR003594">
    <property type="entry name" value="HATPase_dom"/>
</dbReference>
<evidence type="ECO:0000259" key="11">
    <source>
        <dbReference type="PROSITE" id="PS50109"/>
    </source>
</evidence>
<keyword evidence="10" id="KW-0812">Transmembrane</keyword>
<dbReference type="Proteomes" id="UP000526033">
    <property type="component" value="Unassembled WGS sequence"/>
</dbReference>
<keyword evidence="7" id="KW-0067">ATP-binding</keyword>
<dbReference type="SMART" id="SM00388">
    <property type="entry name" value="HisKA"/>
    <property type="match status" value="1"/>
</dbReference>
<evidence type="ECO:0000256" key="4">
    <source>
        <dbReference type="ARBA" id="ARBA00022679"/>
    </source>
</evidence>
<keyword evidence="6 12" id="KW-0418">Kinase</keyword>
<evidence type="ECO:0000256" key="7">
    <source>
        <dbReference type="ARBA" id="ARBA00022840"/>
    </source>
</evidence>
<dbReference type="InterPro" id="IPR050736">
    <property type="entry name" value="Sensor_HK_Regulatory"/>
</dbReference>
<evidence type="ECO:0000313" key="13">
    <source>
        <dbReference type="Proteomes" id="UP000526033"/>
    </source>
</evidence>
<evidence type="ECO:0000256" key="9">
    <source>
        <dbReference type="SAM" id="Coils"/>
    </source>
</evidence>
<dbReference type="SMART" id="SM00387">
    <property type="entry name" value="HATPase_c"/>
    <property type="match status" value="1"/>
</dbReference>
<dbReference type="InterPro" id="IPR003661">
    <property type="entry name" value="HisK_dim/P_dom"/>
</dbReference>
<dbReference type="SUPFAM" id="SSF47384">
    <property type="entry name" value="Homodimeric domain of signal transducing histidine kinase"/>
    <property type="match status" value="1"/>
</dbReference>
<dbReference type="AlphaFoldDB" id="A0A7X9DK60"/>
<evidence type="ECO:0000256" key="5">
    <source>
        <dbReference type="ARBA" id="ARBA00022741"/>
    </source>
</evidence>
<protein>
    <recommendedName>
        <fullName evidence="2">histidine kinase</fullName>
        <ecNumber evidence="2">2.7.13.3</ecNumber>
    </recommendedName>
</protein>
<evidence type="ECO:0000313" key="12">
    <source>
        <dbReference type="EMBL" id="NMB69670.1"/>
    </source>
</evidence>
<dbReference type="InterPro" id="IPR036097">
    <property type="entry name" value="HisK_dim/P_sf"/>
</dbReference>
<dbReference type="InterPro" id="IPR036890">
    <property type="entry name" value="HATPase_C_sf"/>
</dbReference>
<comment type="catalytic activity">
    <reaction evidence="1">
        <text>ATP + protein L-histidine = ADP + protein N-phospho-L-histidine.</text>
        <dbReference type="EC" id="2.7.13.3"/>
    </reaction>
</comment>
<organism evidence="12 13">
    <name type="scientific">candidate division WWE3 bacterium</name>
    <dbReference type="NCBI Taxonomy" id="2053526"/>
    <lineage>
        <taxon>Bacteria</taxon>
        <taxon>Katanobacteria</taxon>
    </lineage>
</organism>
<dbReference type="SUPFAM" id="SSF55874">
    <property type="entry name" value="ATPase domain of HSP90 chaperone/DNA topoisomerase II/histidine kinase"/>
    <property type="match status" value="1"/>
</dbReference>
<keyword evidence="8" id="KW-0902">Two-component regulatory system</keyword>
<name>A0A7X9DK60_UNCKA</name>
<gene>
    <name evidence="12" type="ORF">GYA27_00500</name>
</gene>
<evidence type="ECO:0000256" key="6">
    <source>
        <dbReference type="ARBA" id="ARBA00022777"/>
    </source>
</evidence>
<dbReference type="GO" id="GO:0000155">
    <property type="term" value="F:phosphorelay sensor kinase activity"/>
    <property type="evidence" value="ECO:0007669"/>
    <property type="project" value="InterPro"/>
</dbReference>
<dbReference type="PANTHER" id="PTHR43711">
    <property type="entry name" value="TWO-COMPONENT HISTIDINE KINASE"/>
    <property type="match status" value="1"/>
</dbReference>
<keyword evidence="5" id="KW-0547">Nucleotide-binding</keyword>
<feature type="transmembrane region" description="Helical" evidence="10">
    <location>
        <begin position="6"/>
        <end position="25"/>
    </location>
</feature>
<keyword evidence="9" id="KW-0175">Coiled coil</keyword>